<proteinExistence type="predicted"/>
<keyword evidence="1" id="KW-1133">Transmembrane helix</keyword>
<evidence type="ECO:0000256" key="1">
    <source>
        <dbReference type="SAM" id="Phobius"/>
    </source>
</evidence>
<evidence type="ECO:0000313" key="3">
    <source>
        <dbReference type="Proteomes" id="UP000244649"/>
    </source>
</evidence>
<dbReference type="AlphaFoldDB" id="A0A2T7VZM8"/>
<protein>
    <submittedName>
        <fullName evidence="2">Uncharacterized protein</fullName>
    </submittedName>
</protein>
<gene>
    <name evidence="2" type="ORF">DC432_14685</name>
</gene>
<comment type="caution">
    <text evidence="2">The sequence shown here is derived from an EMBL/GenBank/DDBJ whole genome shotgun (WGS) entry which is preliminary data.</text>
</comment>
<dbReference type="Proteomes" id="UP000244649">
    <property type="component" value="Unassembled WGS sequence"/>
</dbReference>
<feature type="transmembrane region" description="Helical" evidence="1">
    <location>
        <begin position="109"/>
        <end position="127"/>
    </location>
</feature>
<evidence type="ECO:0000313" key="2">
    <source>
        <dbReference type="EMBL" id="PVE62265.1"/>
    </source>
</evidence>
<keyword evidence="1" id="KW-0472">Membrane</keyword>
<feature type="transmembrane region" description="Helical" evidence="1">
    <location>
        <begin position="58"/>
        <end position="77"/>
    </location>
</feature>
<dbReference type="EMBL" id="QDFT01000058">
    <property type="protein sequence ID" value="PVE62265.1"/>
    <property type="molecule type" value="Genomic_DNA"/>
</dbReference>
<organism evidence="2 3">
    <name type="scientific">Microbacterium testaceum</name>
    <name type="common">Aureobacterium testaceum</name>
    <name type="synonym">Brevibacterium testaceum</name>
    <dbReference type="NCBI Taxonomy" id="2033"/>
    <lineage>
        <taxon>Bacteria</taxon>
        <taxon>Bacillati</taxon>
        <taxon>Actinomycetota</taxon>
        <taxon>Actinomycetes</taxon>
        <taxon>Micrococcales</taxon>
        <taxon>Microbacteriaceae</taxon>
        <taxon>Microbacterium</taxon>
    </lineage>
</organism>
<feature type="transmembrane region" description="Helical" evidence="1">
    <location>
        <begin position="12"/>
        <end position="38"/>
    </location>
</feature>
<feature type="transmembrane region" description="Helical" evidence="1">
    <location>
        <begin position="84"/>
        <end position="103"/>
    </location>
</feature>
<name>A0A2T7VZM8_MICTE</name>
<accession>A0A2T7VZM8</accession>
<reference evidence="2 3" key="1">
    <citation type="submission" date="2018-04" db="EMBL/GenBank/DDBJ databases">
        <authorList>
            <person name="Go L.Y."/>
            <person name="Mitchell J.A."/>
        </authorList>
    </citation>
    <scope>NUCLEOTIDE SEQUENCE [LARGE SCALE GENOMIC DNA]</scope>
    <source>
        <strain evidence="2 3">TPD7010</strain>
    </source>
</reference>
<sequence length="140" mass="15122">MGRIDARFRVAAWLVIAQGVVMEMGAPLALPVFLVTGLDQKDVGEHFRFALPYLQNNLYLLMIMSGIFGSLRVLGGIGILRDRLWGLGITLVMCVVTLVLMVFMLPAGIADGLLSGGALVLIAFAWFGSRPISARAYAEP</sequence>
<keyword evidence="1" id="KW-0812">Transmembrane</keyword>